<sequence>MTARLSLAQQLAQLNDTAPVDFDPEEIHDVSANAEDVPMKDAVAGRVHYLDVGPSNLRKQHDSISDPKYDGARTSRAQVLGEEGETEEEEEYADDRREMNGIDGEEDLDDSDAEDEENDRGRRRTRRSSTFTTATIRSGPSPQTDELTAGLRKNREADVRKGKAVARQVAIWDTLLDARIRLQKSVTAAQKLADGGSVADRPECRDALVGMLDETLALSDELLAFQEKLLSKNEDVAAPARKRRRIDTPEPSVSDYADHLRGLSSDVATLEHSAHPHLIRTLNKWSSKIQAVAPSVLLPSSRNAFSKTAQPKSAVALIDETLVDHGKLLGRTRVRRGRAAVVDAKAAAADGNDEAEVQAQDPADVFDDTDFYQQLLRQVIDSRGAREGAEQDWVQAQRMRKAKKKVDTKASKGRKIRYDVHEKLQNFMVPIPMHHGWHEEQVDELFASLLGKGFEHAMPAEDTVEGVDTQKEVEALQGFRVF</sequence>
<evidence type="ECO:0000256" key="1">
    <source>
        <dbReference type="ARBA" id="ARBA00008966"/>
    </source>
</evidence>
<evidence type="ECO:0000313" key="7">
    <source>
        <dbReference type="Proteomes" id="UP000320762"/>
    </source>
</evidence>
<evidence type="ECO:0000259" key="4">
    <source>
        <dbReference type="Pfam" id="PF08164"/>
    </source>
</evidence>
<feature type="compositionally biased region" description="Basic and acidic residues" evidence="3">
    <location>
        <begin position="59"/>
        <end position="73"/>
    </location>
</feature>
<gene>
    <name evidence="6" type="ORF">BD626DRAFT_428267</name>
</gene>
<reference evidence="6 7" key="1">
    <citation type="journal article" date="2019" name="New Phytol.">
        <title>Comparative genomics reveals unique wood-decay strategies and fruiting body development in the Schizophyllaceae.</title>
        <authorList>
            <person name="Almasi E."/>
            <person name="Sahu N."/>
            <person name="Krizsan K."/>
            <person name="Balint B."/>
            <person name="Kovacs G.M."/>
            <person name="Kiss B."/>
            <person name="Cseklye J."/>
            <person name="Drula E."/>
            <person name="Henrissat B."/>
            <person name="Nagy I."/>
            <person name="Chovatia M."/>
            <person name="Adam C."/>
            <person name="LaButti K."/>
            <person name="Lipzen A."/>
            <person name="Riley R."/>
            <person name="Grigoriev I.V."/>
            <person name="Nagy L.G."/>
        </authorList>
    </citation>
    <scope>NUCLEOTIDE SEQUENCE [LARGE SCALE GENOMIC DNA]</scope>
    <source>
        <strain evidence="6 7">NL-1724</strain>
    </source>
</reference>
<name>A0A550CK53_9AGAR</name>
<dbReference type="OrthoDB" id="5783963at2759"/>
<feature type="region of interest" description="Disordered" evidence="3">
    <location>
        <begin position="54"/>
        <end position="149"/>
    </location>
</feature>
<feature type="domain" description="Apoptosis-antagonizing transcription factor C-terminal" evidence="4">
    <location>
        <begin position="372"/>
        <end position="450"/>
    </location>
</feature>
<dbReference type="PANTHER" id="PTHR15565:SF0">
    <property type="entry name" value="PROTEIN AATF"/>
    <property type="match status" value="1"/>
</dbReference>
<dbReference type="AlphaFoldDB" id="A0A550CK53"/>
<dbReference type="InterPro" id="IPR039223">
    <property type="entry name" value="AATF/Bfr2"/>
</dbReference>
<keyword evidence="7" id="KW-1185">Reference proteome</keyword>
<dbReference type="GO" id="GO:0000462">
    <property type="term" value="P:maturation of SSU-rRNA from tricistronic rRNA transcript (SSU-rRNA, 5.8S rRNA, LSU-rRNA)"/>
    <property type="evidence" value="ECO:0007669"/>
    <property type="project" value="TreeGrafter"/>
</dbReference>
<protein>
    <recommendedName>
        <fullName evidence="2">Protein BFR2</fullName>
    </recommendedName>
</protein>
<dbReference type="InterPro" id="IPR025160">
    <property type="entry name" value="AATF"/>
</dbReference>
<evidence type="ECO:0000313" key="6">
    <source>
        <dbReference type="EMBL" id="TRM65191.1"/>
    </source>
</evidence>
<dbReference type="PANTHER" id="PTHR15565">
    <property type="entry name" value="AATF PROTEIN APOPTOSIS ANTAGONIZING TRANSCRIPTION FACTOR"/>
    <property type="match status" value="1"/>
</dbReference>
<evidence type="ECO:0000256" key="3">
    <source>
        <dbReference type="SAM" id="MobiDB-lite"/>
    </source>
</evidence>
<feature type="compositionally biased region" description="Acidic residues" evidence="3">
    <location>
        <begin position="82"/>
        <end position="93"/>
    </location>
</feature>
<organism evidence="6 7">
    <name type="scientific">Schizophyllum amplum</name>
    <dbReference type="NCBI Taxonomy" id="97359"/>
    <lineage>
        <taxon>Eukaryota</taxon>
        <taxon>Fungi</taxon>
        <taxon>Dikarya</taxon>
        <taxon>Basidiomycota</taxon>
        <taxon>Agaricomycotina</taxon>
        <taxon>Agaricomycetes</taxon>
        <taxon>Agaricomycetidae</taxon>
        <taxon>Agaricales</taxon>
        <taxon>Schizophyllaceae</taxon>
        <taxon>Schizophyllum</taxon>
    </lineage>
</organism>
<dbReference type="EMBL" id="VDMD01000005">
    <property type="protein sequence ID" value="TRM65191.1"/>
    <property type="molecule type" value="Genomic_DNA"/>
</dbReference>
<evidence type="ECO:0000259" key="5">
    <source>
        <dbReference type="Pfam" id="PF13339"/>
    </source>
</evidence>
<dbReference type="InterPro" id="IPR012617">
    <property type="entry name" value="AATF_C"/>
</dbReference>
<feature type="compositionally biased region" description="Acidic residues" evidence="3">
    <location>
        <begin position="103"/>
        <end position="118"/>
    </location>
</feature>
<feature type="compositionally biased region" description="Low complexity" evidence="3">
    <location>
        <begin position="128"/>
        <end position="138"/>
    </location>
</feature>
<proteinExistence type="inferred from homology"/>
<comment type="similarity">
    <text evidence="1">Belongs to the AATF family.</text>
</comment>
<dbReference type="STRING" id="97359.A0A550CK53"/>
<evidence type="ECO:0000256" key="2">
    <source>
        <dbReference type="ARBA" id="ARBA00013850"/>
    </source>
</evidence>
<dbReference type="Proteomes" id="UP000320762">
    <property type="component" value="Unassembled WGS sequence"/>
</dbReference>
<dbReference type="Pfam" id="PF13339">
    <property type="entry name" value="AATF-Che1"/>
    <property type="match status" value="1"/>
</dbReference>
<dbReference type="GO" id="GO:0005730">
    <property type="term" value="C:nucleolus"/>
    <property type="evidence" value="ECO:0007669"/>
    <property type="project" value="TreeGrafter"/>
</dbReference>
<feature type="domain" description="AATF leucine zipper-containing" evidence="5">
    <location>
        <begin position="158"/>
        <end position="288"/>
    </location>
</feature>
<accession>A0A550CK53</accession>
<comment type="caution">
    <text evidence="6">The sequence shown here is derived from an EMBL/GenBank/DDBJ whole genome shotgun (WGS) entry which is preliminary data.</text>
</comment>
<dbReference type="Pfam" id="PF08164">
    <property type="entry name" value="TRAUB"/>
    <property type="match status" value="1"/>
</dbReference>